<dbReference type="Proteomes" id="UP001162162">
    <property type="component" value="Unassembled WGS sequence"/>
</dbReference>
<proteinExistence type="predicted"/>
<evidence type="ECO:0008006" key="3">
    <source>
        <dbReference type="Google" id="ProtNLM"/>
    </source>
</evidence>
<reference evidence="1" key="1">
    <citation type="journal article" date="2023" name="Insect Mol. Biol.">
        <title>Genome sequencing provides insights into the evolution of gene families encoding plant cell wall-degrading enzymes in longhorned beetles.</title>
        <authorList>
            <person name="Shin N.R."/>
            <person name="Okamura Y."/>
            <person name="Kirsch R."/>
            <person name="Pauchet Y."/>
        </authorList>
    </citation>
    <scope>NUCLEOTIDE SEQUENCE</scope>
    <source>
        <strain evidence="1">AMC_N1</strain>
    </source>
</reference>
<dbReference type="GO" id="GO:0021952">
    <property type="term" value="P:central nervous system projection neuron axonogenesis"/>
    <property type="evidence" value="ECO:0007669"/>
    <property type="project" value="TreeGrafter"/>
</dbReference>
<dbReference type="EMBL" id="JAPWTK010000775">
    <property type="protein sequence ID" value="KAJ8936178.1"/>
    <property type="molecule type" value="Genomic_DNA"/>
</dbReference>
<protein>
    <recommendedName>
        <fullName evidence="3">KIF-binding protein</fullName>
    </recommendedName>
</protein>
<dbReference type="PANTHER" id="PTHR46321:SF1">
    <property type="entry name" value="KIF-BINDING PROTEIN"/>
    <property type="match status" value="1"/>
</dbReference>
<dbReference type="GO" id="GO:1990535">
    <property type="term" value="P:neuron projection maintenance"/>
    <property type="evidence" value="ECO:0007669"/>
    <property type="project" value="TreeGrafter"/>
</dbReference>
<dbReference type="AlphaFoldDB" id="A0AAV8XB84"/>
<comment type="caution">
    <text evidence="1">The sequence shown here is derived from an EMBL/GenBank/DDBJ whole genome shotgun (WGS) entry which is preliminary data.</text>
</comment>
<dbReference type="PANTHER" id="PTHR46321">
    <property type="entry name" value="KIF1-BINDING PROTEIN"/>
    <property type="match status" value="1"/>
</dbReference>
<evidence type="ECO:0000313" key="1">
    <source>
        <dbReference type="EMBL" id="KAJ8936178.1"/>
    </source>
</evidence>
<name>A0AAV8XB84_9CUCU</name>
<dbReference type="GO" id="GO:0000226">
    <property type="term" value="P:microtubule cytoskeleton organization"/>
    <property type="evidence" value="ECO:0007669"/>
    <property type="project" value="TreeGrafter"/>
</dbReference>
<evidence type="ECO:0000313" key="2">
    <source>
        <dbReference type="Proteomes" id="UP001162162"/>
    </source>
</evidence>
<sequence>MTITKESFVDLQEKYEKVMKLMEDSKSDPENEPFLSKYSARQILIGMKANIENLIRTQSSEGQENLKLLAMLGAVYLYLGMVAIDTEEISTGKKHLEKCKEVVEKYQTKPEMILISLNMYNQFGILWSLREPDKSKFSSINRKSCI</sequence>
<gene>
    <name evidence="1" type="ORF">NQ318_017058</name>
</gene>
<accession>A0AAV8XB84</accession>
<keyword evidence="2" id="KW-1185">Reference proteome</keyword>
<organism evidence="1 2">
    <name type="scientific">Aromia moschata</name>
    <dbReference type="NCBI Taxonomy" id="1265417"/>
    <lineage>
        <taxon>Eukaryota</taxon>
        <taxon>Metazoa</taxon>
        <taxon>Ecdysozoa</taxon>
        <taxon>Arthropoda</taxon>
        <taxon>Hexapoda</taxon>
        <taxon>Insecta</taxon>
        <taxon>Pterygota</taxon>
        <taxon>Neoptera</taxon>
        <taxon>Endopterygota</taxon>
        <taxon>Coleoptera</taxon>
        <taxon>Polyphaga</taxon>
        <taxon>Cucujiformia</taxon>
        <taxon>Chrysomeloidea</taxon>
        <taxon>Cerambycidae</taxon>
        <taxon>Cerambycinae</taxon>
        <taxon>Callichromatini</taxon>
        <taxon>Aromia</taxon>
    </lineage>
</organism>